<accession>A0A853DHW4</accession>
<keyword evidence="1" id="KW-0812">Transmembrane</keyword>
<keyword evidence="3" id="KW-1185">Reference proteome</keyword>
<keyword evidence="1" id="KW-1133">Transmembrane helix</keyword>
<organism evidence="2 3">
    <name type="scientific">Allobranchiibius huperziae</name>
    <dbReference type="NCBI Taxonomy" id="1874116"/>
    <lineage>
        <taxon>Bacteria</taxon>
        <taxon>Bacillati</taxon>
        <taxon>Actinomycetota</taxon>
        <taxon>Actinomycetes</taxon>
        <taxon>Micrococcales</taxon>
        <taxon>Dermacoccaceae</taxon>
        <taxon>Allobranchiibius</taxon>
    </lineage>
</organism>
<gene>
    <name evidence="2" type="ORF">HNR15_002576</name>
</gene>
<dbReference type="AlphaFoldDB" id="A0A853DHW4"/>
<dbReference type="EMBL" id="JACCFW010000001">
    <property type="protein sequence ID" value="NYJ75613.1"/>
    <property type="molecule type" value="Genomic_DNA"/>
</dbReference>
<feature type="transmembrane region" description="Helical" evidence="1">
    <location>
        <begin position="28"/>
        <end position="46"/>
    </location>
</feature>
<dbReference type="RefSeq" id="WP_179482429.1">
    <property type="nucleotide sequence ID" value="NZ_JACCFW010000001.1"/>
</dbReference>
<evidence type="ECO:0000313" key="3">
    <source>
        <dbReference type="Proteomes" id="UP000571817"/>
    </source>
</evidence>
<evidence type="ECO:0000256" key="1">
    <source>
        <dbReference type="SAM" id="Phobius"/>
    </source>
</evidence>
<evidence type="ECO:0000313" key="2">
    <source>
        <dbReference type="EMBL" id="NYJ75613.1"/>
    </source>
</evidence>
<dbReference type="Proteomes" id="UP000571817">
    <property type="component" value="Unassembled WGS sequence"/>
</dbReference>
<sequence length="55" mass="5883">MRESYSLGLSAVVFFCLGAVIATAHHPVFSVPFFMISAGVALLAITRQRGGKRSN</sequence>
<protein>
    <submittedName>
        <fullName evidence="2">Uncharacterized protein</fullName>
    </submittedName>
</protein>
<proteinExistence type="predicted"/>
<reference evidence="2 3" key="1">
    <citation type="submission" date="2020-07" db="EMBL/GenBank/DDBJ databases">
        <title>Sequencing the genomes of 1000 actinobacteria strains.</title>
        <authorList>
            <person name="Klenk H.-P."/>
        </authorList>
    </citation>
    <scope>NUCLEOTIDE SEQUENCE [LARGE SCALE GENOMIC DNA]</scope>
    <source>
        <strain evidence="2 3">DSM 29531</strain>
    </source>
</reference>
<name>A0A853DHW4_9MICO</name>
<comment type="caution">
    <text evidence="2">The sequence shown here is derived from an EMBL/GenBank/DDBJ whole genome shotgun (WGS) entry which is preliminary data.</text>
</comment>
<keyword evidence="1" id="KW-0472">Membrane</keyword>